<keyword evidence="3" id="KW-1003">Cell membrane</keyword>
<evidence type="ECO:0000313" key="10">
    <source>
        <dbReference type="Proteomes" id="UP000198802"/>
    </source>
</evidence>
<dbReference type="EMBL" id="FAOZ01000008">
    <property type="protein sequence ID" value="CUU56586.1"/>
    <property type="molecule type" value="Genomic_DNA"/>
</dbReference>
<protein>
    <submittedName>
        <fullName evidence="9">Type IV secretory pathway, VirD4 component, TraG/TraD family ATPase</fullName>
    </submittedName>
</protein>
<keyword evidence="5 8" id="KW-1133">Transmembrane helix</keyword>
<evidence type="ECO:0000256" key="6">
    <source>
        <dbReference type="ARBA" id="ARBA00023136"/>
    </source>
</evidence>
<evidence type="ECO:0000256" key="5">
    <source>
        <dbReference type="ARBA" id="ARBA00022989"/>
    </source>
</evidence>
<reference evidence="10" key="1">
    <citation type="submission" date="2015-11" db="EMBL/GenBank/DDBJ databases">
        <authorList>
            <person name="Varghese N."/>
        </authorList>
    </citation>
    <scope>NUCLEOTIDE SEQUENCE [LARGE SCALE GENOMIC DNA]</scope>
    <source>
        <strain evidence="10">DSM 45899</strain>
    </source>
</reference>
<dbReference type="AlphaFoldDB" id="A0A0S4QQ17"/>
<dbReference type="GO" id="GO:0005886">
    <property type="term" value="C:plasma membrane"/>
    <property type="evidence" value="ECO:0007669"/>
    <property type="project" value="UniProtKB-SubCell"/>
</dbReference>
<dbReference type="CDD" id="cd01127">
    <property type="entry name" value="TrwB_TraG_TraD_VirD4"/>
    <property type="match status" value="1"/>
</dbReference>
<feature type="region of interest" description="Disordered" evidence="7">
    <location>
        <begin position="545"/>
        <end position="622"/>
    </location>
</feature>
<keyword evidence="6 8" id="KW-0472">Membrane</keyword>
<evidence type="ECO:0000256" key="2">
    <source>
        <dbReference type="ARBA" id="ARBA00008806"/>
    </source>
</evidence>
<organism evidence="9 10">
    <name type="scientific">Parafrankia irregularis</name>
    <dbReference type="NCBI Taxonomy" id="795642"/>
    <lineage>
        <taxon>Bacteria</taxon>
        <taxon>Bacillati</taxon>
        <taxon>Actinomycetota</taxon>
        <taxon>Actinomycetes</taxon>
        <taxon>Frankiales</taxon>
        <taxon>Frankiaceae</taxon>
        <taxon>Parafrankia</taxon>
    </lineage>
</organism>
<keyword evidence="4 8" id="KW-0812">Transmembrane</keyword>
<evidence type="ECO:0000256" key="7">
    <source>
        <dbReference type="SAM" id="MobiDB-lite"/>
    </source>
</evidence>
<dbReference type="PANTHER" id="PTHR37937">
    <property type="entry name" value="CONJUGATIVE TRANSFER: DNA TRANSPORT"/>
    <property type="match status" value="1"/>
</dbReference>
<dbReference type="InterPro" id="IPR051539">
    <property type="entry name" value="T4SS-coupling_protein"/>
</dbReference>
<dbReference type="Pfam" id="PF02534">
    <property type="entry name" value="T4SS-DNA_transf"/>
    <property type="match status" value="1"/>
</dbReference>
<feature type="compositionally biased region" description="Basic residues" evidence="7">
    <location>
        <begin position="609"/>
        <end position="622"/>
    </location>
</feature>
<dbReference type="InterPro" id="IPR027417">
    <property type="entry name" value="P-loop_NTPase"/>
</dbReference>
<accession>A0A0S4QQ17</accession>
<evidence type="ECO:0000256" key="8">
    <source>
        <dbReference type="SAM" id="Phobius"/>
    </source>
</evidence>
<sequence length="622" mass="66421">MSPGPLGSWAATVLPLVVLALLCGLAALVMVRDRAGVADRRRLGIDPEARLARPADLAALWVGAPRRGRMIIGRVGSPRGRLVATEDSHSPLDPAVPGWLVRRAQRRRGPRGSVIVLGPSQCGKTAALAIPAILEWDGPLIALSVKNDLLGATIARRRQLGDVAVFDPAGATGELGASWSPLGAARTLAGARRAARSIANATSWTSTSSGDMSFWTSAAEDLLGQLFWTAATVDLGMDTVVGWVVRMDRDTVRGLLNPLASHRDQAIATDGAQVFAGFEGIWANDRKQVSSTYLVARQMIQPWQEPRIAASAAVSQIDLDWLLDRGPDGRAANTLYLSADLDDAERLAPVLGGLLDDLMRQAYSHVGHTGTPLDPPLLVVVDEAGNWPMRNLPGRISTCAGIGIQLLLIYQSKAQIDAAYGPKADVVISNAVTKVFFAGLSDRSTLDYAAGLLGQEHILQTSTSVDSTGLGGPAGRRGVSRSPTRVELLPSALLRQVAPGQALLVHNTLPPAHLFGRYWYLDEDLHALATGRRLSHGDLARQAAARGRISTDDRDTPPGFPTARAGQGTTFPTGDLAGEAPWDVFREWSRPAAGLPPPPQQDRDPSGGRARRKRPRGHRRLW</sequence>
<name>A0A0S4QQ17_9ACTN</name>
<proteinExistence type="inferred from homology"/>
<dbReference type="Proteomes" id="UP000198802">
    <property type="component" value="Unassembled WGS sequence"/>
</dbReference>
<evidence type="ECO:0000256" key="3">
    <source>
        <dbReference type="ARBA" id="ARBA00022475"/>
    </source>
</evidence>
<dbReference type="SUPFAM" id="SSF52540">
    <property type="entry name" value="P-loop containing nucleoside triphosphate hydrolases"/>
    <property type="match status" value="1"/>
</dbReference>
<feature type="transmembrane region" description="Helical" evidence="8">
    <location>
        <begin position="6"/>
        <end position="31"/>
    </location>
</feature>
<comment type="subcellular location">
    <subcellularLocation>
        <location evidence="1">Cell membrane</location>
        <topology evidence="1">Multi-pass membrane protein</topology>
    </subcellularLocation>
</comment>
<dbReference type="PANTHER" id="PTHR37937:SF1">
    <property type="entry name" value="CONJUGATIVE TRANSFER: DNA TRANSPORT"/>
    <property type="match status" value="1"/>
</dbReference>
<dbReference type="Gene3D" id="3.40.50.300">
    <property type="entry name" value="P-loop containing nucleotide triphosphate hydrolases"/>
    <property type="match status" value="1"/>
</dbReference>
<comment type="similarity">
    <text evidence="2">Belongs to the VirD4/TraG family.</text>
</comment>
<evidence type="ECO:0000256" key="4">
    <source>
        <dbReference type="ARBA" id="ARBA00022692"/>
    </source>
</evidence>
<evidence type="ECO:0000313" key="9">
    <source>
        <dbReference type="EMBL" id="CUU56586.1"/>
    </source>
</evidence>
<dbReference type="RefSeq" id="WP_091277191.1">
    <property type="nucleotide sequence ID" value="NZ_FAOZ01000008.1"/>
</dbReference>
<evidence type="ECO:0000256" key="1">
    <source>
        <dbReference type="ARBA" id="ARBA00004651"/>
    </source>
</evidence>
<dbReference type="InterPro" id="IPR003688">
    <property type="entry name" value="TraG/VirD4"/>
</dbReference>
<gene>
    <name evidence="9" type="ORF">Ga0074812_108114</name>
</gene>
<keyword evidence="10" id="KW-1185">Reference proteome</keyword>